<evidence type="ECO:0000313" key="3">
    <source>
        <dbReference type="Proteomes" id="UP000001745"/>
    </source>
</evidence>
<name>B8MCX6_TALSN</name>
<dbReference type="OMA" id="VFWIEEP"/>
<feature type="compositionally biased region" description="Basic and acidic residues" evidence="1">
    <location>
        <begin position="202"/>
        <end position="216"/>
    </location>
</feature>
<gene>
    <name evidence="2" type="ORF">TSTA_113280</name>
</gene>
<dbReference type="AlphaFoldDB" id="B8MCX6"/>
<dbReference type="EMBL" id="EQ962655">
    <property type="protein sequence ID" value="EED17502.1"/>
    <property type="molecule type" value="Genomic_DNA"/>
</dbReference>
<feature type="compositionally biased region" description="Acidic residues" evidence="1">
    <location>
        <begin position="235"/>
        <end position="246"/>
    </location>
</feature>
<dbReference type="GeneID" id="8101640"/>
<evidence type="ECO:0000313" key="2">
    <source>
        <dbReference type="EMBL" id="EED17502.1"/>
    </source>
</evidence>
<dbReference type="VEuPathDB" id="FungiDB:TSTA_113280"/>
<organism evidence="2 3">
    <name type="scientific">Talaromyces stipitatus (strain ATCC 10500 / CBS 375.48 / QM 6759 / NRRL 1006)</name>
    <name type="common">Penicillium stipitatum</name>
    <dbReference type="NCBI Taxonomy" id="441959"/>
    <lineage>
        <taxon>Eukaryota</taxon>
        <taxon>Fungi</taxon>
        <taxon>Dikarya</taxon>
        <taxon>Ascomycota</taxon>
        <taxon>Pezizomycotina</taxon>
        <taxon>Eurotiomycetes</taxon>
        <taxon>Eurotiomycetidae</taxon>
        <taxon>Eurotiales</taxon>
        <taxon>Trichocomaceae</taxon>
        <taxon>Talaromyces</taxon>
        <taxon>Talaromyces sect. Talaromyces</taxon>
    </lineage>
</organism>
<dbReference type="STRING" id="441959.B8MCX6"/>
<keyword evidence="3" id="KW-1185">Reference proteome</keyword>
<dbReference type="PhylomeDB" id="B8MCX6"/>
<feature type="compositionally biased region" description="Polar residues" evidence="1">
    <location>
        <begin position="307"/>
        <end position="320"/>
    </location>
</feature>
<dbReference type="OrthoDB" id="5372734at2759"/>
<feature type="region of interest" description="Disordered" evidence="1">
    <location>
        <begin position="171"/>
        <end position="388"/>
    </location>
</feature>
<evidence type="ECO:0000256" key="1">
    <source>
        <dbReference type="SAM" id="MobiDB-lite"/>
    </source>
</evidence>
<dbReference type="RefSeq" id="XP_002481494.1">
    <property type="nucleotide sequence ID" value="XM_002481449.1"/>
</dbReference>
<dbReference type="HOGENOM" id="CLU_689073_0_0_1"/>
<feature type="compositionally biased region" description="Basic and acidic residues" evidence="1">
    <location>
        <begin position="378"/>
        <end position="388"/>
    </location>
</feature>
<sequence length="388" mass="44007">MSDDEFYYDDDDDWYWYEEDNMGLGDDLAENAIHSPIMVEDPSLETVDTYSDWEYYSDDYYDDDPTITTTHNTNGEPRRKRQKLSSIGNIPALELGSSIVDSSSQMADSFKGVLWRVPVKEDEKMELYEPGKEEKVALLSDWRELFNAPVYQKDWFANGSKTTEINGEDRAYSTINDQATEPENAVDTKYGRYSPPPLAIENLDKTISRQREKLSQPEKQNVSEQVPAERMIVADSEEEEELDETIDPMAVEGDAADDDKENNVSPENEDESPQTMSVRVEIPTLAAALKEDSLNQSAPPPKKGRTPKNSLAATETNGNSTTKKTATRQTPTKRKRADNEEEQGHKRRSKRVASSPNMKARNDKPDKKRTRAGSMASPREERGKRKKV</sequence>
<proteinExistence type="predicted"/>
<accession>B8MCX6</accession>
<feature type="compositionally biased region" description="Low complexity" evidence="1">
    <location>
        <begin position="321"/>
        <end position="330"/>
    </location>
</feature>
<reference evidence="3" key="1">
    <citation type="journal article" date="2015" name="Genome Announc.">
        <title>Genome sequence of the AIDS-associated pathogen Penicillium marneffei (ATCC18224) and its near taxonomic relative Talaromyces stipitatus (ATCC10500).</title>
        <authorList>
            <person name="Nierman W.C."/>
            <person name="Fedorova-Abrams N.D."/>
            <person name="Andrianopoulos A."/>
        </authorList>
    </citation>
    <scope>NUCLEOTIDE SEQUENCE [LARGE SCALE GENOMIC DNA]</scope>
    <source>
        <strain evidence="3">ATCC 10500 / CBS 375.48 / QM 6759 / NRRL 1006</strain>
    </source>
</reference>
<feature type="region of interest" description="Disordered" evidence="1">
    <location>
        <begin position="65"/>
        <end position="85"/>
    </location>
</feature>
<dbReference type="eggNOG" id="ENOG502RNUM">
    <property type="taxonomic scope" value="Eukaryota"/>
</dbReference>
<dbReference type="Proteomes" id="UP000001745">
    <property type="component" value="Unassembled WGS sequence"/>
</dbReference>
<dbReference type="InParanoid" id="B8MCX6"/>
<protein>
    <submittedName>
        <fullName evidence="2">Uncharacterized protein</fullName>
    </submittedName>
</protein>